<reference evidence="2 3" key="1">
    <citation type="submission" date="2023-01" db="EMBL/GenBank/DDBJ databases">
        <authorList>
            <person name="Whitehead M."/>
        </authorList>
    </citation>
    <scope>NUCLEOTIDE SEQUENCE [LARGE SCALE GENOMIC DNA]</scope>
</reference>
<protein>
    <submittedName>
        <fullName evidence="2">Uncharacterized protein</fullName>
    </submittedName>
</protein>
<comment type="caution">
    <text evidence="2">The sequence shown here is derived from an EMBL/GenBank/DDBJ whole genome shotgun (WGS) entry which is preliminary data.</text>
</comment>
<gene>
    <name evidence="2" type="ORF">MEUPH1_LOCUS11701</name>
</gene>
<dbReference type="EMBL" id="CARXXK010000002">
    <property type="protein sequence ID" value="CAI6355894.1"/>
    <property type="molecule type" value="Genomic_DNA"/>
</dbReference>
<evidence type="ECO:0000313" key="2">
    <source>
        <dbReference type="EMBL" id="CAI6355894.1"/>
    </source>
</evidence>
<proteinExistence type="predicted"/>
<feature type="compositionally biased region" description="Polar residues" evidence="1">
    <location>
        <begin position="76"/>
        <end position="85"/>
    </location>
</feature>
<organism evidence="2 3">
    <name type="scientific">Macrosiphum euphorbiae</name>
    <name type="common">potato aphid</name>
    <dbReference type="NCBI Taxonomy" id="13131"/>
    <lineage>
        <taxon>Eukaryota</taxon>
        <taxon>Metazoa</taxon>
        <taxon>Ecdysozoa</taxon>
        <taxon>Arthropoda</taxon>
        <taxon>Hexapoda</taxon>
        <taxon>Insecta</taxon>
        <taxon>Pterygota</taxon>
        <taxon>Neoptera</taxon>
        <taxon>Paraneoptera</taxon>
        <taxon>Hemiptera</taxon>
        <taxon>Sternorrhyncha</taxon>
        <taxon>Aphidomorpha</taxon>
        <taxon>Aphidoidea</taxon>
        <taxon>Aphididae</taxon>
        <taxon>Macrosiphini</taxon>
        <taxon>Macrosiphum</taxon>
    </lineage>
</organism>
<dbReference type="AlphaFoldDB" id="A0AAV0WIW9"/>
<accession>A0AAV0WIW9</accession>
<feature type="region of interest" description="Disordered" evidence="1">
    <location>
        <begin position="30"/>
        <end position="53"/>
    </location>
</feature>
<sequence>MAFVRQEARTPRRNRTLMDTSSQIFINRLDSNRPLSQKDINHEETKETSPQIYLLKNQSQPLYHENKTNHKETNDTNKFTNIFLA</sequence>
<evidence type="ECO:0000256" key="1">
    <source>
        <dbReference type="SAM" id="MobiDB-lite"/>
    </source>
</evidence>
<name>A0AAV0WIW9_9HEMI</name>
<keyword evidence="3" id="KW-1185">Reference proteome</keyword>
<dbReference type="Proteomes" id="UP001160148">
    <property type="component" value="Unassembled WGS sequence"/>
</dbReference>
<feature type="region of interest" description="Disordered" evidence="1">
    <location>
        <begin position="65"/>
        <end position="85"/>
    </location>
</feature>
<evidence type="ECO:0000313" key="3">
    <source>
        <dbReference type="Proteomes" id="UP001160148"/>
    </source>
</evidence>
<feature type="compositionally biased region" description="Basic and acidic residues" evidence="1">
    <location>
        <begin position="65"/>
        <end position="75"/>
    </location>
</feature>